<organism evidence="1 2">
    <name type="scientific">Cardiocondyla obscurior</name>
    <dbReference type="NCBI Taxonomy" id="286306"/>
    <lineage>
        <taxon>Eukaryota</taxon>
        <taxon>Metazoa</taxon>
        <taxon>Ecdysozoa</taxon>
        <taxon>Arthropoda</taxon>
        <taxon>Hexapoda</taxon>
        <taxon>Insecta</taxon>
        <taxon>Pterygota</taxon>
        <taxon>Neoptera</taxon>
        <taxon>Endopterygota</taxon>
        <taxon>Hymenoptera</taxon>
        <taxon>Apocrita</taxon>
        <taxon>Aculeata</taxon>
        <taxon>Formicoidea</taxon>
        <taxon>Formicidae</taxon>
        <taxon>Myrmicinae</taxon>
        <taxon>Cardiocondyla</taxon>
    </lineage>
</organism>
<dbReference type="Proteomes" id="UP001430953">
    <property type="component" value="Unassembled WGS sequence"/>
</dbReference>
<comment type="caution">
    <text evidence="1">The sequence shown here is derived from an EMBL/GenBank/DDBJ whole genome shotgun (WGS) entry which is preliminary data.</text>
</comment>
<reference evidence="1 2" key="1">
    <citation type="submission" date="2023-03" db="EMBL/GenBank/DDBJ databases">
        <title>High recombination rates correlate with genetic variation in Cardiocondyla obscurior ants.</title>
        <authorList>
            <person name="Errbii M."/>
        </authorList>
    </citation>
    <scope>NUCLEOTIDE SEQUENCE [LARGE SCALE GENOMIC DNA]</scope>
    <source>
        <strain evidence="1">Alpha-2009</strain>
        <tissue evidence="1">Whole body</tissue>
    </source>
</reference>
<gene>
    <name evidence="1" type="ORF">PUN28_000668</name>
</gene>
<name>A0AAW2H0H1_9HYME</name>
<evidence type="ECO:0008006" key="3">
    <source>
        <dbReference type="Google" id="ProtNLM"/>
    </source>
</evidence>
<evidence type="ECO:0000313" key="2">
    <source>
        <dbReference type="Proteomes" id="UP001430953"/>
    </source>
</evidence>
<proteinExistence type="predicted"/>
<dbReference type="EMBL" id="JADYXP020000001">
    <property type="protein sequence ID" value="KAL0133065.1"/>
    <property type="molecule type" value="Genomic_DNA"/>
</dbReference>
<sequence>MTLRLLRQPRFTAVLLLVARFLRRQRKGGRIRARWENILLCHVRRRTRDILDSICGRANLHRSTRHARFYITNVRTRGAYVATGRTVVNRPRICQIILAIETLTFVEVKCRM</sequence>
<evidence type="ECO:0000313" key="1">
    <source>
        <dbReference type="EMBL" id="KAL0133065.1"/>
    </source>
</evidence>
<dbReference type="AlphaFoldDB" id="A0AAW2H0H1"/>
<accession>A0AAW2H0H1</accession>
<protein>
    <recommendedName>
        <fullName evidence="3">Secreted protein</fullName>
    </recommendedName>
</protein>
<keyword evidence="2" id="KW-1185">Reference proteome</keyword>